<evidence type="ECO:0000313" key="2">
    <source>
        <dbReference type="EMBL" id="OOO11190.1"/>
    </source>
</evidence>
<dbReference type="EMBL" id="MKZY01000003">
    <property type="protein sequence ID" value="OOO11190.1"/>
    <property type="molecule type" value="Genomic_DNA"/>
</dbReference>
<evidence type="ECO:0000256" key="1">
    <source>
        <dbReference type="SAM" id="MobiDB-lite"/>
    </source>
</evidence>
<sequence length="145" mass="15432">MLPPSRRPIHTTRLLKNLNNIPLRPTRRTRHTLLHNNLIPTMSMSMSMGTHRPLLLDHNPSPPSPSHPARATRRRHLRLCFAAEASAGAEAQPEEVEEEDEAEDAAEDYAGDCAGGGGACEAAVGGGDGDCGVGWAEGDGGEAFC</sequence>
<feature type="compositionally biased region" description="Low complexity" evidence="1">
    <location>
        <begin position="82"/>
        <end position="91"/>
    </location>
</feature>
<reference evidence="2 3" key="1">
    <citation type="submission" date="2016-10" db="EMBL/GenBank/DDBJ databases">
        <title>Genome sequencing of Aspergillus oryzae BCC7051.</title>
        <authorList>
            <person name="Thammarongtham C."/>
            <person name="Vorapreeda T."/>
            <person name="Nookaew I."/>
            <person name="Srisuk T."/>
            <person name="Land M."/>
            <person name="Jeennor S."/>
            <person name="Laoteng K."/>
        </authorList>
    </citation>
    <scope>NUCLEOTIDE SEQUENCE [LARGE SCALE GENOMIC DNA]</scope>
    <source>
        <strain evidence="2 3">BCC7051</strain>
    </source>
</reference>
<evidence type="ECO:0000313" key="3">
    <source>
        <dbReference type="Proteomes" id="UP000190312"/>
    </source>
</evidence>
<accession>A0A1S9DQB2</accession>
<dbReference type="AlphaFoldDB" id="A0A1S9DQB2"/>
<dbReference type="Proteomes" id="UP000190312">
    <property type="component" value="Unassembled WGS sequence"/>
</dbReference>
<proteinExistence type="predicted"/>
<gene>
    <name evidence="2" type="ORF">OAory_01076600</name>
</gene>
<organism evidence="2 3">
    <name type="scientific">Aspergillus oryzae</name>
    <name type="common">Yellow koji mold</name>
    <dbReference type="NCBI Taxonomy" id="5062"/>
    <lineage>
        <taxon>Eukaryota</taxon>
        <taxon>Fungi</taxon>
        <taxon>Dikarya</taxon>
        <taxon>Ascomycota</taxon>
        <taxon>Pezizomycotina</taxon>
        <taxon>Eurotiomycetes</taxon>
        <taxon>Eurotiomycetidae</taxon>
        <taxon>Eurotiales</taxon>
        <taxon>Aspergillaceae</taxon>
        <taxon>Aspergillus</taxon>
        <taxon>Aspergillus subgen. Circumdati</taxon>
    </lineage>
</organism>
<name>A0A1S9DQB2_ASPOZ</name>
<feature type="region of interest" description="Disordered" evidence="1">
    <location>
        <begin position="51"/>
        <end position="111"/>
    </location>
</feature>
<comment type="caution">
    <text evidence="2">The sequence shown here is derived from an EMBL/GenBank/DDBJ whole genome shotgun (WGS) entry which is preliminary data.</text>
</comment>
<protein>
    <submittedName>
        <fullName evidence="2">Uncharacterized protein</fullName>
    </submittedName>
</protein>
<feature type="compositionally biased region" description="Acidic residues" evidence="1">
    <location>
        <begin position="92"/>
        <end position="110"/>
    </location>
</feature>